<dbReference type="InterPro" id="IPR050477">
    <property type="entry name" value="GrpII_AminoAcid_Decarb"/>
</dbReference>
<dbReference type="Gene3D" id="3.90.1150.10">
    <property type="entry name" value="Aspartate Aminotransferase, domain 1"/>
    <property type="match status" value="1"/>
</dbReference>
<reference evidence="5" key="1">
    <citation type="submission" date="2020-05" db="EMBL/GenBank/DDBJ databases">
        <authorList>
            <person name="Chiriac C."/>
            <person name="Salcher M."/>
            <person name="Ghai R."/>
            <person name="Kavagutti S V."/>
        </authorList>
    </citation>
    <scope>NUCLEOTIDE SEQUENCE</scope>
</reference>
<dbReference type="GO" id="GO:0016830">
    <property type="term" value="F:carbon-carbon lyase activity"/>
    <property type="evidence" value="ECO:0007669"/>
    <property type="project" value="InterPro"/>
</dbReference>
<evidence type="ECO:0000256" key="1">
    <source>
        <dbReference type="ARBA" id="ARBA00001933"/>
    </source>
</evidence>
<dbReference type="SUPFAM" id="SSF53383">
    <property type="entry name" value="PLP-dependent transferases"/>
    <property type="match status" value="1"/>
</dbReference>
<dbReference type="InterPro" id="IPR002129">
    <property type="entry name" value="PyrdxlP-dep_de-COase"/>
</dbReference>
<dbReference type="EMBL" id="CAFBRC010000024">
    <property type="protein sequence ID" value="CAB5073924.1"/>
    <property type="molecule type" value="Genomic_DNA"/>
</dbReference>
<proteinExistence type="inferred from homology"/>
<dbReference type="Gene3D" id="3.40.640.10">
    <property type="entry name" value="Type I PLP-dependent aspartate aminotransferase-like (Major domain)"/>
    <property type="match status" value="1"/>
</dbReference>
<dbReference type="EMBL" id="CAEZXN010000022">
    <property type="protein sequence ID" value="CAB4698380.1"/>
    <property type="molecule type" value="Genomic_DNA"/>
</dbReference>
<dbReference type="EMBL" id="CAFBAA010000030">
    <property type="protein sequence ID" value="CAB4844459.1"/>
    <property type="molecule type" value="Genomic_DNA"/>
</dbReference>
<dbReference type="GO" id="GO:0030170">
    <property type="term" value="F:pyridoxal phosphate binding"/>
    <property type="evidence" value="ECO:0007669"/>
    <property type="project" value="InterPro"/>
</dbReference>
<accession>A0A6J6NHM2</accession>
<gene>
    <name evidence="5" type="ORF">UFOPK2342_01385</name>
    <name evidence="6" type="ORF">UFOPK2423_01025</name>
    <name evidence="7" type="ORF">UFOPK3266_01132</name>
    <name evidence="8" type="ORF">UFOPK4367_00511</name>
</gene>
<evidence type="ECO:0000256" key="2">
    <source>
        <dbReference type="ARBA" id="ARBA00022898"/>
    </source>
</evidence>
<name>A0A6J6NHM2_9ZZZZ</name>
<evidence type="ECO:0000313" key="6">
    <source>
        <dbReference type="EMBL" id="CAB4698380.1"/>
    </source>
</evidence>
<keyword evidence="3" id="KW-0456">Lyase</keyword>
<dbReference type="PANTHER" id="PTHR42735:SF6">
    <property type="entry name" value="SPHINGOSINE-1-PHOSPHATE LYASE 1"/>
    <property type="match status" value="1"/>
</dbReference>
<evidence type="ECO:0000256" key="4">
    <source>
        <dbReference type="ARBA" id="ARBA00038302"/>
    </source>
</evidence>
<dbReference type="GO" id="GO:0019752">
    <property type="term" value="P:carboxylic acid metabolic process"/>
    <property type="evidence" value="ECO:0007669"/>
    <property type="project" value="InterPro"/>
</dbReference>
<dbReference type="Pfam" id="PF00282">
    <property type="entry name" value="Pyridoxal_deC"/>
    <property type="match status" value="1"/>
</dbReference>
<organism evidence="5">
    <name type="scientific">freshwater metagenome</name>
    <dbReference type="NCBI Taxonomy" id="449393"/>
    <lineage>
        <taxon>unclassified sequences</taxon>
        <taxon>metagenomes</taxon>
        <taxon>ecological metagenomes</taxon>
    </lineage>
</organism>
<evidence type="ECO:0000313" key="7">
    <source>
        <dbReference type="EMBL" id="CAB4844459.1"/>
    </source>
</evidence>
<dbReference type="PANTHER" id="PTHR42735">
    <property type="match status" value="1"/>
</dbReference>
<keyword evidence="2" id="KW-0663">Pyridoxal phosphate</keyword>
<evidence type="ECO:0000313" key="8">
    <source>
        <dbReference type="EMBL" id="CAB5073924.1"/>
    </source>
</evidence>
<dbReference type="InterPro" id="IPR015424">
    <property type="entry name" value="PyrdxlP-dep_Trfase"/>
</dbReference>
<comment type="cofactor">
    <cofactor evidence="1">
        <name>pyridoxal 5'-phosphate</name>
        <dbReference type="ChEBI" id="CHEBI:597326"/>
    </cofactor>
</comment>
<dbReference type="AlphaFoldDB" id="A0A6J6NHM2"/>
<comment type="similarity">
    <text evidence="4">Belongs to the group II decarboxylase family. Sphingosine-1-phosphate lyase subfamily.</text>
</comment>
<protein>
    <submittedName>
        <fullName evidence="5">Unannotated protein</fullName>
    </submittedName>
</protein>
<dbReference type="InterPro" id="IPR015421">
    <property type="entry name" value="PyrdxlP-dep_Trfase_major"/>
</dbReference>
<dbReference type="InterPro" id="IPR015422">
    <property type="entry name" value="PyrdxlP-dep_Trfase_small"/>
</dbReference>
<sequence length="417" mass="45440">MSTPLPAHGRPWAEIKAEMAGFSTNDVKWREGRHAFHVWYGGDDIFEVQRQSYAMYMQENGGGAGKTFKSLKIMEDAVVSYAASLLNGTEATGHITSGGSESIFVAMKAARDWARKHKPEISSPEVVIPFSGHPTFNRAAEYLGLTIVRVPVAQDLRGDVAAMEAAITANTIALVGSAVCFPYGVVDPISDLSDLAQRKNLWLHVDACIAGLQAPFARELGYEVPDFDFVLPGVSSISADLHKYGFGAKGSSLVLYANAELASFQPFNFFDWPLGQFSNPNVASTRPGGSIASSYAVMNYLGHDGYLALNKRLMNLRDEIMDGINAIPGLTINGTPHSLIISFGPSDQENVDGLAIYDEMSKRDWYLGRSYQPRGMMMGISLPHEHSKAKLLADLAECAEQVIRTHQKSDPNAPLTY</sequence>
<evidence type="ECO:0000313" key="5">
    <source>
        <dbReference type="EMBL" id="CAB4684324.1"/>
    </source>
</evidence>
<dbReference type="EMBL" id="CAEZXB010000033">
    <property type="protein sequence ID" value="CAB4684324.1"/>
    <property type="molecule type" value="Genomic_DNA"/>
</dbReference>
<dbReference type="Gene3D" id="6.10.140.2150">
    <property type="match status" value="1"/>
</dbReference>
<evidence type="ECO:0000256" key="3">
    <source>
        <dbReference type="ARBA" id="ARBA00023239"/>
    </source>
</evidence>